<proteinExistence type="predicted"/>
<keyword evidence="3" id="KW-1185">Reference proteome</keyword>
<dbReference type="PANTHER" id="PTHR34821">
    <property type="entry name" value="INNER MEMBRANE PROTEIN YDCZ"/>
    <property type="match status" value="1"/>
</dbReference>
<feature type="transmembrane region" description="Helical" evidence="1">
    <location>
        <begin position="55"/>
        <end position="75"/>
    </location>
</feature>
<dbReference type="GO" id="GO:0005886">
    <property type="term" value="C:plasma membrane"/>
    <property type="evidence" value="ECO:0007669"/>
    <property type="project" value="TreeGrafter"/>
</dbReference>
<dbReference type="RefSeq" id="WP_245820392.1">
    <property type="nucleotide sequence ID" value="NZ_FXZK01000001.1"/>
</dbReference>
<evidence type="ECO:0000313" key="3">
    <source>
        <dbReference type="Proteomes" id="UP000201613"/>
    </source>
</evidence>
<feature type="transmembrane region" description="Helical" evidence="1">
    <location>
        <begin position="120"/>
        <end position="139"/>
    </location>
</feature>
<protein>
    <recommendedName>
        <fullName evidence="4">EamA-like transporter family protein</fullName>
    </recommendedName>
</protein>
<dbReference type="Proteomes" id="UP000201613">
    <property type="component" value="Unassembled WGS sequence"/>
</dbReference>
<evidence type="ECO:0008006" key="4">
    <source>
        <dbReference type="Google" id="ProtNLM"/>
    </source>
</evidence>
<sequence length="177" mass="17912">MPTDTPIAEPSSDAVADATPAPRTTDLILAFLSGGLLTFMILLNGRLALSGGPVFASWTAHGTGTVAAILFLLVLRTRKPAAAAPGPDTPRLPAPLWAYAGGLVGAVTVMLSSITVNTALALSGTLALGLAGQVAFSVLADRFGLFGLPRRIPDRRDAAAVVLIVAGSLLIIFSGGV</sequence>
<gene>
    <name evidence="2" type="ORF">LOM8899_00098</name>
</gene>
<feature type="transmembrane region" description="Helical" evidence="1">
    <location>
        <begin position="27"/>
        <end position="49"/>
    </location>
</feature>
<dbReference type="InterPro" id="IPR006750">
    <property type="entry name" value="YdcZ"/>
</dbReference>
<keyword evidence="1" id="KW-0812">Transmembrane</keyword>
<dbReference type="Pfam" id="PF04657">
    <property type="entry name" value="DMT_YdcZ"/>
    <property type="match status" value="1"/>
</dbReference>
<reference evidence="2 3" key="1">
    <citation type="submission" date="2017-05" db="EMBL/GenBank/DDBJ databases">
        <authorList>
            <person name="Song R."/>
            <person name="Chenine A.L."/>
            <person name="Ruprecht R.M."/>
        </authorList>
    </citation>
    <scope>NUCLEOTIDE SEQUENCE [LARGE SCALE GENOMIC DNA]</scope>
    <source>
        <strain evidence="2 3">CECT 8899</strain>
    </source>
</reference>
<keyword evidence="1" id="KW-1133">Transmembrane helix</keyword>
<dbReference type="AlphaFoldDB" id="A0A238L8E4"/>
<feature type="transmembrane region" description="Helical" evidence="1">
    <location>
        <begin position="96"/>
        <end position="114"/>
    </location>
</feature>
<accession>A0A238L8E4</accession>
<feature type="transmembrane region" description="Helical" evidence="1">
    <location>
        <begin position="159"/>
        <end position="176"/>
    </location>
</feature>
<keyword evidence="1" id="KW-0472">Membrane</keyword>
<evidence type="ECO:0000313" key="2">
    <source>
        <dbReference type="EMBL" id="SMY05977.1"/>
    </source>
</evidence>
<dbReference type="EMBL" id="FXZK01000001">
    <property type="protein sequence ID" value="SMY05977.1"/>
    <property type="molecule type" value="Genomic_DNA"/>
</dbReference>
<organism evidence="2 3">
    <name type="scientific">Flavimaricola marinus</name>
    <dbReference type="NCBI Taxonomy" id="1819565"/>
    <lineage>
        <taxon>Bacteria</taxon>
        <taxon>Pseudomonadati</taxon>
        <taxon>Pseudomonadota</taxon>
        <taxon>Alphaproteobacteria</taxon>
        <taxon>Rhodobacterales</taxon>
        <taxon>Paracoccaceae</taxon>
        <taxon>Flavimaricola</taxon>
    </lineage>
</organism>
<evidence type="ECO:0000256" key="1">
    <source>
        <dbReference type="SAM" id="Phobius"/>
    </source>
</evidence>
<name>A0A238L8E4_9RHOB</name>
<dbReference type="PANTHER" id="PTHR34821:SF2">
    <property type="entry name" value="INNER MEMBRANE PROTEIN YDCZ"/>
    <property type="match status" value="1"/>
</dbReference>